<dbReference type="Proteomes" id="UP000785679">
    <property type="component" value="Unassembled WGS sequence"/>
</dbReference>
<comment type="caution">
    <text evidence="1">The sequence shown here is derived from an EMBL/GenBank/DDBJ whole genome shotgun (WGS) entry which is preliminary data.</text>
</comment>
<evidence type="ECO:0000313" key="1">
    <source>
        <dbReference type="EMBL" id="TNV74173.1"/>
    </source>
</evidence>
<accession>A0A8J8NG66</accession>
<keyword evidence="2" id="KW-1185">Reference proteome</keyword>
<gene>
    <name evidence="1" type="ORF">FGO68_gene2586</name>
</gene>
<reference evidence="1" key="1">
    <citation type="submission" date="2019-06" db="EMBL/GenBank/DDBJ databases">
        <authorList>
            <person name="Zheng W."/>
        </authorList>
    </citation>
    <scope>NUCLEOTIDE SEQUENCE</scope>
    <source>
        <strain evidence="1">QDHG01</strain>
    </source>
</reference>
<proteinExistence type="predicted"/>
<organism evidence="1 2">
    <name type="scientific">Halteria grandinella</name>
    <dbReference type="NCBI Taxonomy" id="5974"/>
    <lineage>
        <taxon>Eukaryota</taxon>
        <taxon>Sar</taxon>
        <taxon>Alveolata</taxon>
        <taxon>Ciliophora</taxon>
        <taxon>Intramacronucleata</taxon>
        <taxon>Spirotrichea</taxon>
        <taxon>Stichotrichia</taxon>
        <taxon>Sporadotrichida</taxon>
        <taxon>Halteriidae</taxon>
        <taxon>Halteria</taxon>
    </lineage>
</organism>
<evidence type="ECO:0000313" key="2">
    <source>
        <dbReference type="Proteomes" id="UP000785679"/>
    </source>
</evidence>
<name>A0A8J8NG66_HALGN</name>
<protein>
    <submittedName>
        <fullName evidence="1">Uncharacterized protein</fullName>
    </submittedName>
</protein>
<dbReference type="EMBL" id="RRYP01017343">
    <property type="protein sequence ID" value="TNV74173.1"/>
    <property type="molecule type" value="Genomic_DNA"/>
</dbReference>
<dbReference type="AlphaFoldDB" id="A0A8J8NG66"/>
<sequence>MKNYRQHSGPHTEEAFQMKLEETICQVNADTKLSTLTLINIDQLKVQALNSSSNLILINAHLQKRGQLTILIKGSP</sequence>